<evidence type="ECO:0000313" key="17">
    <source>
        <dbReference type="EMBL" id="MBB1124772.1"/>
    </source>
</evidence>
<reference evidence="17 18" key="1">
    <citation type="journal article" date="2020" name="Arch. Microbiol.">
        <title>The genome sequence of the giant phototrophic gammaproteobacterium Thiospirillum jenense gives insight into its physiological properties and phylogenetic relationships.</title>
        <authorList>
            <person name="Imhoff J.F."/>
            <person name="Meyer T.E."/>
            <person name="Kyndt J.A."/>
        </authorList>
    </citation>
    <scope>NUCLEOTIDE SEQUENCE [LARGE SCALE GENOMIC DNA]</scope>
    <source>
        <strain evidence="17 18">DSM 216</strain>
    </source>
</reference>
<dbReference type="Proteomes" id="UP000548632">
    <property type="component" value="Unassembled WGS sequence"/>
</dbReference>
<keyword evidence="18" id="KW-1185">Reference proteome</keyword>
<dbReference type="InterPro" id="IPR002220">
    <property type="entry name" value="DapA-like"/>
</dbReference>
<dbReference type="NCBIfam" id="TIGR00674">
    <property type="entry name" value="dapA"/>
    <property type="match status" value="1"/>
</dbReference>
<evidence type="ECO:0000256" key="15">
    <source>
        <dbReference type="PIRSR" id="PIRSR001365-2"/>
    </source>
</evidence>
<dbReference type="EMBL" id="JABVCQ010000002">
    <property type="protein sequence ID" value="MBB1124772.1"/>
    <property type="molecule type" value="Genomic_DNA"/>
</dbReference>
<dbReference type="PROSITE" id="PS00666">
    <property type="entry name" value="DHDPS_2"/>
    <property type="match status" value="1"/>
</dbReference>
<dbReference type="CDD" id="cd00950">
    <property type="entry name" value="DHDPS"/>
    <property type="match status" value="1"/>
</dbReference>
<feature type="active site" description="Proton donor/acceptor" evidence="12 14">
    <location>
        <position position="137"/>
    </location>
</feature>
<dbReference type="GO" id="GO:0008840">
    <property type="term" value="F:4-hydroxy-tetrahydrodipicolinate synthase activity"/>
    <property type="evidence" value="ECO:0007669"/>
    <property type="project" value="UniProtKB-UniRule"/>
</dbReference>
<dbReference type="HAMAP" id="MF_00418">
    <property type="entry name" value="DapA"/>
    <property type="match status" value="1"/>
</dbReference>
<keyword evidence="8 12" id="KW-0457">Lysine biosynthesis</keyword>
<evidence type="ECO:0000256" key="11">
    <source>
        <dbReference type="ARBA" id="ARBA00047836"/>
    </source>
</evidence>
<accession>A0A839HE99</accession>
<dbReference type="GO" id="GO:0005829">
    <property type="term" value="C:cytosol"/>
    <property type="evidence" value="ECO:0007669"/>
    <property type="project" value="TreeGrafter"/>
</dbReference>
<evidence type="ECO:0000256" key="4">
    <source>
        <dbReference type="ARBA" id="ARBA00012086"/>
    </source>
</evidence>
<feature type="site" description="Part of a proton relay during catalysis" evidence="12 16">
    <location>
        <position position="111"/>
    </location>
</feature>
<evidence type="ECO:0000256" key="13">
    <source>
        <dbReference type="PIRNR" id="PIRNR001365"/>
    </source>
</evidence>
<evidence type="ECO:0000256" key="8">
    <source>
        <dbReference type="ARBA" id="ARBA00023154"/>
    </source>
</evidence>
<dbReference type="PANTHER" id="PTHR12128:SF66">
    <property type="entry name" value="4-HYDROXY-2-OXOGLUTARATE ALDOLASE, MITOCHONDRIAL"/>
    <property type="match status" value="1"/>
</dbReference>
<evidence type="ECO:0000256" key="6">
    <source>
        <dbReference type="ARBA" id="ARBA00022605"/>
    </source>
</evidence>
<evidence type="ECO:0000256" key="3">
    <source>
        <dbReference type="ARBA" id="ARBA00007592"/>
    </source>
</evidence>
<evidence type="ECO:0000256" key="10">
    <source>
        <dbReference type="ARBA" id="ARBA00023270"/>
    </source>
</evidence>
<feature type="site" description="L-lysine inhibitor binding" evidence="16">
    <location>
        <position position="84"/>
    </location>
</feature>
<gene>
    <name evidence="12" type="primary">dapA</name>
    <name evidence="17" type="ORF">HUK38_00825</name>
</gene>
<evidence type="ECO:0000256" key="5">
    <source>
        <dbReference type="ARBA" id="ARBA00022490"/>
    </source>
</evidence>
<comment type="catalytic activity">
    <reaction evidence="11 12">
        <text>L-aspartate 4-semialdehyde + pyruvate = (2S,4S)-4-hydroxy-2,3,4,5-tetrahydrodipicolinate + H2O + H(+)</text>
        <dbReference type="Rhea" id="RHEA:34171"/>
        <dbReference type="ChEBI" id="CHEBI:15361"/>
        <dbReference type="ChEBI" id="CHEBI:15377"/>
        <dbReference type="ChEBI" id="CHEBI:15378"/>
        <dbReference type="ChEBI" id="CHEBI:67139"/>
        <dbReference type="ChEBI" id="CHEBI:537519"/>
        <dbReference type="EC" id="4.3.3.7"/>
    </reaction>
</comment>
<feature type="binding site" evidence="12 15">
    <location>
        <position position="207"/>
    </location>
    <ligand>
        <name>pyruvate</name>
        <dbReference type="ChEBI" id="CHEBI:15361"/>
    </ligand>
</feature>
<feature type="site" description="L-lysine inhibitor binding; via carbonyl oxygen" evidence="16">
    <location>
        <position position="53"/>
    </location>
</feature>
<organism evidence="17 18">
    <name type="scientific">Thiospirillum jenense</name>
    <dbReference type="NCBI Taxonomy" id="1653858"/>
    <lineage>
        <taxon>Bacteria</taxon>
        <taxon>Pseudomonadati</taxon>
        <taxon>Pseudomonadota</taxon>
        <taxon>Gammaproteobacteria</taxon>
        <taxon>Chromatiales</taxon>
        <taxon>Chromatiaceae</taxon>
        <taxon>Thiospirillum</taxon>
    </lineage>
</organism>
<feature type="binding site" evidence="12 15">
    <location>
        <position position="49"/>
    </location>
    <ligand>
        <name>pyruvate</name>
        <dbReference type="ChEBI" id="CHEBI:15361"/>
    </ligand>
</feature>
<evidence type="ECO:0000256" key="16">
    <source>
        <dbReference type="PIRSR" id="PIRSR001365-3"/>
    </source>
</evidence>
<comment type="similarity">
    <text evidence="3 12 13">Belongs to the DapA family.</text>
</comment>
<dbReference type="RefSeq" id="WP_182581883.1">
    <property type="nucleotide sequence ID" value="NZ_JABVCQ010000002.1"/>
</dbReference>
<evidence type="ECO:0000256" key="12">
    <source>
        <dbReference type="HAMAP-Rule" id="MF_00418"/>
    </source>
</evidence>
<dbReference type="UniPathway" id="UPA00034">
    <property type="reaction ID" value="UER00017"/>
</dbReference>
<evidence type="ECO:0000313" key="18">
    <source>
        <dbReference type="Proteomes" id="UP000548632"/>
    </source>
</evidence>
<dbReference type="InterPro" id="IPR020625">
    <property type="entry name" value="Schiff_base-form_aldolases_AS"/>
</dbReference>
<feature type="site" description="Part of a proton relay during catalysis" evidence="12 16">
    <location>
        <position position="48"/>
    </location>
</feature>
<feature type="site" description="L-lysine inhibitor binding" evidence="16">
    <location>
        <position position="88"/>
    </location>
</feature>
<dbReference type="PROSITE" id="PS00665">
    <property type="entry name" value="DHDPS_1"/>
    <property type="match status" value="1"/>
</dbReference>
<dbReference type="AlphaFoldDB" id="A0A839HE99"/>
<dbReference type="GO" id="GO:0019877">
    <property type="term" value="P:diaminopimelate biosynthetic process"/>
    <property type="evidence" value="ECO:0007669"/>
    <property type="project" value="UniProtKB-UniRule"/>
</dbReference>
<proteinExistence type="inferred from homology"/>
<evidence type="ECO:0000256" key="9">
    <source>
        <dbReference type="ARBA" id="ARBA00023239"/>
    </source>
</evidence>
<dbReference type="InterPro" id="IPR013785">
    <property type="entry name" value="Aldolase_TIM"/>
</dbReference>
<dbReference type="Gene3D" id="3.20.20.70">
    <property type="entry name" value="Aldolase class I"/>
    <property type="match status" value="1"/>
</dbReference>
<evidence type="ECO:0000256" key="14">
    <source>
        <dbReference type="PIRSR" id="PIRSR001365-1"/>
    </source>
</evidence>
<keyword evidence="10 12" id="KW-0704">Schiff base</keyword>
<comment type="caution">
    <text evidence="12">Was originally thought to be a dihydrodipicolinate synthase (DHDPS), catalyzing the condensation of (S)-aspartate-beta-semialdehyde [(S)-ASA] and pyruvate to dihydrodipicolinate (DHDP). However, it was shown in E.coli that the product of the enzymatic reaction is not dihydrodipicolinate but in fact (4S)-4-hydroxy-2,3,4,5-tetrahydro-(2S)-dipicolinic acid (HTPA), and that the consecutive dehydration reaction leading to DHDP is not spontaneous but catalyzed by DapB.</text>
</comment>
<feature type="active site" description="Schiff-base intermediate with substrate" evidence="12 14">
    <location>
        <position position="165"/>
    </location>
</feature>
<feature type="site" description="L-lysine inhibitor binding" evidence="16">
    <location>
        <position position="110"/>
    </location>
</feature>
<keyword evidence="6 12" id="KW-0028">Amino-acid biosynthesis</keyword>
<dbReference type="PANTHER" id="PTHR12128">
    <property type="entry name" value="DIHYDRODIPICOLINATE SYNTHASE"/>
    <property type="match status" value="1"/>
</dbReference>
<keyword evidence="5 12" id="KW-0963">Cytoplasm</keyword>
<keyword evidence="7 12" id="KW-0220">Diaminopimelate biosynthesis</keyword>
<comment type="function">
    <text evidence="1 12">Catalyzes the condensation of (S)-aspartate-beta-semialdehyde [(S)-ASA] and pyruvate to 4-hydroxy-tetrahydrodipicolinate (HTPA).</text>
</comment>
<evidence type="ECO:0000256" key="7">
    <source>
        <dbReference type="ARBA" id="ARBA00022915"/>
    </source>
</evidence>
<dbReference type="EC" id="4.3.3.7" evidence="4 12"/>
<dbReference type="SMART" id="SM01130">
    <property type="entry name" value="DHDPS"/>
    <property type="match status" value="1"/>
</dbReference>
<comment type="pathway">
    <text evidence="2 12">Amino-acid biosynthesis; L-lysine biosynthesis via DAP pathway; (S)-tetrahydrodipicolinate from L-aspartate: step 3/4.</text>
</comment>
<dbReference type="PRINTS" id="PR00146">
    <property type="entry name" value="DHPICSNTHASE"/>
</dbReference>
<evidence type="ECO:0000256" key="1">
    <source>
        <dbReference type="ARBA" id="ARBA00003294"/>
    </source>
</evidence>
<dbReference type="GO" id="GO:0009089">
    <property type="term" value="P:lysine biosynthetic process via diaminopimelate"/>
    <property type="evidence" value="ECO:0007669"/>
    <property type="project" value="UniProtKB-UniRule"/>
</dbReference>
<comment type="subcellular location">
    <subcellularLocation>
        <location evidence="12">Cytoplasm</location>
    </subcellularLocation>
</comment>
<dbReference type="Pfam" id="PF00701">
    <property type="entry name" value="DHDPS"/>
    <property type="match status" value="1"/>
</dbReference>
<evidence type="ECO:0000256" key="2">
    <source>
        <dbReference type="ARBA" id="ARBA00005120"/>
    </source>
</evidence>
<dbReference type="InterPro" id="IPR005263">
    <property type="entry name" value="DapA"/>
</dbReference>
<dbReference type="SUPFAM" id="SSF51569">
    <property type="entry name" value="Aldolase"/>
    <property type="match status" value="1"/>
</dbReference>
<keyword evidence="9 12" id="KW-0456">Lyase</keyword>
<sequence length="296" mass="31313">MNPTRIRGSIVALVTPMTPTGELDWPQLQQLVEFHIAQGTAAIVSVGTTGESATLDEDEHCRVIAKTVEYVAGRIPVIAGTGANSTTEAIRLTTCAQHAGADAALLVTPYYNKPTQQGLYLHHRAIAEAVDIPQILYNVPGRTACDLLPETTARLAELPNIIGIKDATGNLDRARELRAQCGADFLLYSGDDATACAFMLGGGDGVISVTSNVAPAAMRALCDAALAGDQMTATTINAQLDQLHQALFVQSNPIPVKWAVAQLGLCQAGIRLPLTWLTEDCHARVRAALIHAGVCE</sequence>
<comment type="caution">
    <text evidence="17">The sequence shown here is derived from an EMBL/GenBank/DDBJ whole genome shotgun (WGS) entry which is preliminary data.</text>
</comment>
<comment type="subunit">
    <text evidence="12">Homotetramer; dimer of dimers.</text>
</comment>
<dbReference type="PIRSF" id="PIRSF001365">
    <property type="entry name" value="DHDPS"/>
    <property type="match status" value="1"/>
</dbReference>
<dbReference type="InterPro" id="IPR020624">
    <property type="entry name" value="Schiff_base-form_aldolases_CS"/>
</dbReference>
<protein>
    <recommendedName>
        <fullName evidence="4 12">4-hydroxy-tetrahydrodipicolinate synthase</fullName>
        <shortName evidence="12">HTPA synthase</shortName>
        <ecNumber evidence="4 12">4.3.3.7</ecNumber>
    </recommendedName>
</protein>
<name>A0A839HE99_9GAMM</name>